<dbReference type="PANTHER" id="PTHR30535">
    <property type="entry name" value="VITAMIN B12-BINDING PROTEIN"/>
    <property type="match status" value="1"/>
</dbReference>
<gene>
    <name evidence="4" type="ORF">ACFOUW_01625</name>
</gene>
<reference evidence="5" key="1">
    <citation type="journal article" date="2019" name="Int. J. Syst. Evol. Microbiol.">
        <title>The Global Catalogue of Microorganisms (GCM) 10K type strain sequencing project: providing services to taxonomists for standard genome sequencing and annotation.</title>
        <authorList>
            <consortium name="The Broad Institute Genomics Platform"/>
            <consortium name="The Broad Institute Genome Sequencing Center for Infectious Disease"/>
            <person name="Wu L."/>
            <person name="Ma J."/>
        </authorList>
    </citation>
    <scope>NUCLEOTIDE SEQUENCE [LARGE SCALE GENOMIC DNA]</scope>
    <source>
        <strain evidence="5">CGMCC 4.7241</strain>
    </source>
</reference>
<organism evidence="4 5">
    <name type="scientific">Tenggerimyces flavus</name>
    <dbReference type="NCBI Taxonomy" id="1708749"/>
    <lineage>
        <taxon>Bacteria</taxon>
        <taxon>Bacillati</taxon>
        <taxon>Actinomycetota</taxon>
        <taxon>Actinomycetes</taxon>
        <taxon>Propionibacteriales</taxon>
        <taxon>Nocardioidaceae</taxon>
        <taxon>Tenggerimyces</taxon>
    </lineage>
</organism>
<dbReference type="PROSITE" id="PS51318">
    <property type="entry name" value="TAT"/>
    <property type="match status" value="1"/>
</dbReference>
<dbReference type="PROSITE" id="PS51257">
    <property type="entry name" value="PROKAR_LIPOPROTEIN"/>
    <property type="match status" value="1"/>
</dbReference>
<evidence type="ECO:0000256" key="1">
    <source>
        <dbReference type="ARBA" id="ARBA00008814"/>
    </source>
</evidence>
<dbReference type="PANTHER" id="PTHR30535:SF7">
    <property type="entry name" value="IRON(III) DICITRATE-BINDING PROTEIN"/>
    <property type="match status" value="1"/>
</dbReference>
<protein>
    <submittedName>
        <fullName evidence="4">ABC transporter substrate-binding protein</fullName>
    </submittedName>
</protein>
<dbReference type="Pfam" id="PF01497">
    <property type="entry name" value="Peripla_BP_2"/>
    <property type="match status" value="1"/>
</dbReference>
<dbReference type="Proteomes" id="UP001595699">
    <property type="component" value="Unassembled WGS sequence"/>
</dbReference>
<evidence type="ECO:0000313" key="5">
    <source>
        <dbReference type="Proteomes" id="UP001595699"/>
    </source>
</evidence>
<evidence type="ECO:0000259" key="3">
    <source>
        <dbReference type="PROSITE" id="PS50983"/>
    </source>
</evidence>
<dbReference type="RefSeq" id="WP_205122094.1">
    <property type="nucleotide sequence ID" value="NZ_JAFBCM010000001.1"/>
</dbReference>
<dbReference type="SUPFAM" id="SSF53807">
    <property type="entry name" value="Helical backbone' metal receptor"/>
    <property type="match status" value="1"/>
</dbReference>
<accession>A0ABV7Y2R2</accession>
<dbReference type="InterPro" id="IPR019546">
    <property type="entry name" value="TAT_signal_bac_arc"/>
</dbReference>
<dbReference type="PROSITE" id="PS50983">
    <property type="entry name" value="FE_B12_PBP"/>
    <property type="match status" value="1"/>
</dbReference>
<dbReference type="InterPro" id="IPR002491">
    <property type="entry name" value="ABC_transptr_periplasmic_BD"/>
</dbReference>
<comment type="caution">
    <text evidence="4">The sequence shown here is derived from an EMBL/GenBank/DDBJ whole genome shotgun (WGS) entry which is preliminary data.</text>
</comment>
<keyword evidence="5" id="KW-1185">Reference proteome</keyword>
<dbReference type="InterPro" id="IPR050902">
    <property type="entry name" value="ABC_Transporter_SBP"/>
</dbReference>
<dbReference type="Gene3D" id="3.40.50.1980">
    <property type="entry name" value="Nitrogenase molybdenum iron protein domain"/>
    <property type="match status" value="2"/>
</dbReference>
<comment type="similarity">
    <text evidence="1">Belongs to the bacterial solute-binding protein 8 family.</text>
</comment>
<feature type="chain" id="PRO_5046712912" evidence="2">
    <location>
        <begin position="19"/>
        <end position="327"/>
    </location>
</feature>
<name>A0ABV7Y2R2_9ACTN</name>
<keyword evidence="2" id="KW-0732">Signal</keyword>
<evidence type="ECO:0000313" key="4">
    <source>
        <dbReference type="EMBL" id="MFC3759526.1"/>
    </source>
</evidence>
<feature type="signal peptide" evidence="2">
    <location>
        <begin position="1"/>
        <end position="18"/>
    </location>
</feature>
<feature type="domain" description="Fe/B12 periplasmic-binding" evidence="3">
    <location>
        <begin position="55"/>
        <end position="326"/>
    </location>
</feature>
<dbReference type="EMBL" id="JBHRZH010000001">
    <property type="protein sequence ID" value="MFC3759526.1"/>
    <property type="molecule type" value="Genomic_DNA"/>
</dbReference>
<evidence type="ECO:0000256" key="2">
    <source>
        <dbReference type="SAM" id="SignalP"/>
    </source>
</evidence>
<dbReference type="NCBIfam" id="TIGR01409">
    <property type="entry name" value="TAT_signal_seq"/>
    <property type="match status" value="1"/>
</dbReference>
<proteinExistence type="inferred from homology"/>
<dbReference type="InterPro" id="IPR006311">
    <property type="entry name" value="TAT_signal"/>
</dbReference>
<sequence>MSLSRRTFLGTASVLAVAAACGPDEAPSASPTTSGQATTVTNCGASLSFAQAPSRVVSTYPAMTELMIALGLTDKLAGQINTNLSPPLPEYAEEYAKVQVLAEAEPSVEVLLSARPDLILADGPYHFDGKRLPTIEDLAKRKIPVYVNQQFCEGKKLEGKVMQAYTDIENLGKIFGVADKATALADQAKGRLDAVKAKLSGVRPVRTALVTVFDKALYVDAGGLYTDVLQTAGGENLTQQSELPKGEYYGQISAEVVAKKNPDAIVFTYLDDASRRDSEAFLRAAFANTAAVKNGRMIATAEATFSGALRSFPGLEQLAKDLHPDAF</sequence>